<evidence type="ECO:0000259" key="11">
    <source>
        <dbReference type="PROSITE" id="PS51873"/>
    </source>
</evidence>
<evidence type="ECO:0000256" key="5">
    <source>
        <dbReference type="ARBA" id="ARBA00022737"/>
    </source>
</evidence>
<dbReference type="Pfam" id="PF01485">
    <property type="entry name" value="IBR"/>
    <property type="match status" value="1"/>
</dbReference>
<reference evidence="12 13" key="1">
    <citation type="submission" date="2024-04" db="EMBL/GenBank/DDBJ databases">
        <title>Tritrichomonas musculus Genome.</title>
        <authorList>
            <person name="Alves-Ferreira E."/>
            <person name="Grigg M."/>
            <person name="Lorenzi H."/>
            <person name="Galac M."/>
        </authorList>
    </citation>
    <scope>NUCLEOTIDE SEQUENCE [LARGE SCALE GENOMIC DNA]</scope>
    <source>
        <strain evidence="12 13">EAF2021</strain>
    </source>
</reference>
<accession>A0ABR2HFX4</accession>
<dbReference type="Pfam" id="PF26200">
    <property type="entry name" value="Rcat_RNF216"/>
    <property type="match status" value="1"/>
</dbReference>
<keyword evidence="4" id="KW-0479">Metal-binding</keyword>
<feature type="domain" description="RING-type" evidence="10">
    <location>
        <begin position="192"/>
        <end position="232"/>
    </location>
</feature>
<dbReference type="PROSITE" id="PS51873">
    <property type="entry name" value="TRIAD"/>
    <property type="match status" value="1"/>
</dbReference>
<dbReference type="InterPro" id="IPR002867">
    <property type="entry name" value="IBR_dom"/>
</dbReference>
<evidence type="ECO:0000256" key="1">
    <source>
        <dbReference type="ARBA" id="ARBA00001798"/>
    </source>
</evidence>
<evidence type="ECO:0000256" key="6">
    <source>
        <dbReference type="ARBA" id="ARBA00022771"/>
    </source>
</evidence>
<dbReference type="Gene3D" id="3.30.40.10">
    <property type="entry name" value="Zinc/RING finger domain, C3HC4 (zinc finger)"/>
    <property type="match status" value="1"/>
</dbReference>
<dbReference type="CDD" id="cd20335">
    <property type="entry name" value="BRcat_RBR"/>
    <property type="match status" value="1"/>
</dbReference>
<organism evidence="12 13">
    <name type="scientific">Tritrichomonas musculus</name>
    <dbReference type="NCBI Taxonomy" id="1915356"/>
    <lineage>
        <taxon>Eukaryota</taxon>
        <taxon>Metamonada</taxon>
        <taxon>Parabasalia</taxon>
        <taxon>Tritrichomonadida</taxon>
        <taxon>Tritrichomonadidae</taxon>
        <taxon>Tritrichomonas</taxon>
    </lineage>
</organism>
<evidence type="ECO:0000259" key="10">
    <source>
        <dbReference type="PROSITE" id="PS50089"/>
    </source>
</evidence>
<dbReference type="EC" id="2.3.2.31" evidence="2"/>
<evidence type="ECO:0000313" key="13">
    <source>
        <dbReference type="Proteomes" id="UP001470230"/>
    </source>
</evidence>
<feature type="domain" description="RING-type" evidence="11">
    <location>
        <begin position="188"/>
        <end position="567"/>
    </location>
</feature>
<dbReference type="SUPFAM" id="SSF57850">
    <property type="entry name" value="RING/U-box"/>
    <property type="match status" value="2"/>
</dbReference>
<name>A0ABR2HFX4_9EUKA</name>
<dbReference type="PANTHER" id="PTHR11685">
    <property type="entry name" value="RBR FAMILY RING FINGER AND IBR DOMAIN-CONTAINING"/>
    <property type="match status" value="1"/>
</dbReference>
<dbReference type="Proteomes" id="UP001470230">
    <property type="component" value="Unassembled WGS sequence"/>
</dbReference>
<gene>
    <name evidence="12" type="ORF">M9Y10_020299</name>
</gene>
<evidence type="ECO:0000256" key="9">
    <source>
        <dbReference type="PROSITE-ProRule" id="PRU00175"/>
    </source>
</evidence>
<protein>
    <recommendedName>
        <fullName evidence="2">RBR-type E3 ubiquitin transferase</fullName>
        <ecNumber evidence="2">2.3.2.31</ecNumber>
    </recommendedName>
</protein>
<keyword evidence="8" id="KW-0862">Zinc</keyword>
<keyword evidence="6 9" id="KW-0863">Zinc-finger</keyword>
<keyword evidence="13" id="KW-1185">Reference proteome</keyword>
<evidence type="ECO:0000256" key="3">
    <source>
        <dbReference type="ARBA" id="ARBA00022679"/>
    </source>
</evidence>
<dbReference type="InterPro" id="IPR013083">
    <property type="entry name" value="Znf_RING/FYVE/PHD"/>
</dbReference>
<evidence type="ECO:0000256" key="8">
    <source>
        <dbReference type="ARBA" id="ARBA00022833"/>
    </source>
</evidence>
<dbReference type="EMBL" id="JAPFFF010000029">
    <property type="protein sequence ID" value="KAK8846293.1"/>
    <property type="molecule type" value="Genomic_DNA"/>
</dbReference>
<dbReference type="InterPro" id="IPR031127">
    <property type="entry name" value="E3_UB_ligase_RBR"/>
</dbReference>
<keyword evidence="3" id="KW-0808">Transferase</keyword>
<evidence type="ECO:0000256" key="2">
    <source>
        <dbReference type="ARBA" id="ARBA00012251"/>
    </source>
</evidence>
<dbReference type="InterPro" id="IPR017907">
    <property type="entry name" value="Znf_RING_CS"/>
</dbReference>
<proteinExistence type="predicted"/>
<sequence length="758" mass="88543">MDFDEIEKTGAEVREILIGDKEWFDSVINNLNETGEFQEGLIDEIVDYLHAFEDEEIKKLASHLNNIVIQDGPDNILNSIFYESNDDVDINTPTIQSTHTLSFEDDDIKDQEIDESDPKSYFTKMINDIKNKLQISYDLSYLLNKKHGSHAVSKWIEHSKDILNSLRIKVGGETVPNLKSSLSFKSIGIGECPLCYEDRELYQLYCGHTICKPCLIDEINTQIDSLKIPVCRQSNEEDNTSCDAEIMPNDVYSILNGCPDKTIQKYTKIFIKDQIDHDETIRPCPFCDSIITPTFYISNYFARCPNCCSVTCLHCHDGFHGPLTCVHKKDFFDTLRDKMSQLEEDQESWYFRERRLQAYRREHKQPVFKYFDDLLAEVKNRNNKADQVEMQKIHEAKYYIAKLNKDLNALKIKENQILNGNDSSKLSEVQEKIATTEKEISSKEGFLRILNSLHETKQNERKKDLFDVDTEKEYFINAVSNESKFDFFLDQYKNLVNDEAYKSLNVAVTDEETIKRSTKLCPKCHAPIEKSTGCNWMKCWCGFEFCYFCNEPWKPNHSDHHKCPKYDMMKDSRKTSKSDCGIDFNDMKDMNFYPPPMNHEKRKMYIRYNNLVMQYMNAKEDYEKVNISFLKTENDIPNKSIKDLPYNKMPPKNKLIKSLLMKGKSESSATTFANQIINTILFGKTIVMYGFPQMYYIMLQLDNANLFEYNLYMLDNEINDLINLINTNPEEAEVSTYEKYKLSIELQSKNILEDGEKY</sequence>
<dbReference type="SMART" id="SM00647">
    <property type="entry name" value="IBR"/>
    <property type="match status" value="2"/>
</dbReference>
<evidence type="ECO:0000313" key="12">
    <source>
        <dbReference type="EMBL" id="KAK8846293.1"/>
    </source>
</evidence>
<keyword evidence="7" id="KW-0833">Ubl conjugation pathway</keyword>
<evidence type="ECO:0000256" key="7">
    <source>
        <dbReference type="ARBA" id="ARBA00022786"/>
    </source>
</evidence>
<comment type="caution">
    <text evidence="12">The sequence shown here is derived from an EMBL/GenBank/DDBJ whole genome shotgun (WGS) entry which is preliminary data.</text>
</comment>
<dbReference type="Gene3D" id="1.20.120.1750">
    <property type="match status" value="1"/>
</dbReference>
<dbReference type="InterPro" id="IPR001841">
    <property type="entry name" value="Znf_RING"/>
</dbReference>
<dbReference type="InterPro" id="IPR044066">
    <property type="entry name" value="TRIAD_supradom"/>
</dbReference>
<evidence type="ECO:0000256" key="4">
    <source>
        <dbReference type="ARBA" id="ARBA00022723"/>
    </source>
</evidence>
<comment type="catalytic activity">
    <reaction evidence="1">
        <text>[E2 ubiquitin-conjugating enzyme]-S-ubiquitinyl-L-cysteine + [acceptor protein]-L-lysine = [E2 ubiquitin-conjugating enzyme]-L-cysteine + [acceptor protein]-N(6)-ubiquitinyl-L-lysine.</text>
        <dbReference type="EC" id="2.3.2.31"/>
    </reaction>
</comment>
<dbReference type="PROSITE" id="PS50089">
    <property type="entry name" value="ZF_RING_2"/>
    <property type="match status" value="1"/>
</dbReference>
<dbReference type="PROSITE" id="PS00518">
    <property type="entry name" value="ZF_RING_1"/>
    <property type="match status" value="1"/>
</dbReference>
<keyword evidence="5" id="KW-0677">Repeat</keyword>